<organism evidence="1 2">
    <name type="scientific">Citrullus colocynthis</name>
    <name type="common">colocynth</name>
    <dbReference type="NCBI Taxonomy" id="252529"/>
    <lineage>
        <taxon>Eukaryota</taxon>
        <taxon>Viridiplantae</taxon>
        <taxon>Streptophyta</taxon>
        <taxon>Embryophyta</taxon>
        <taxon>Tracheophyta</taxon>
        <taxon>Spermatophyta</taxon>
        <taxon>Magnoliopsida</taxon>
        <taxon>eudicotyledons</taxon>
        <taxon>Gunneridae</taxon>
        <taxon>Pentapetalae</taxon>
        <taxon>rosids</taxon>
        <taxon>fabids</taxon>
        <taxon>Cucurbitales</taxon>
        <taxon>Cucurbitaceae</taxon>
        <taxon>Benincaseae</taxon>
        <taxon>Citrullus</taxon>
    </lineage>
</organism>
<feature type="non-terminal residue" evidence="1">
    <location>
        <position position="171"/>
    </location>
</feature>
<name>A0ABP0YKC4_9ROSI</name>
<evidence type="ECO:0000313" key="1">
    <source>
        <dbReference type="EMBL" id="CAK9319536.1"/>
    </source>
</evidence>
<protein>
    <recommendedName>
        <fullName evidence="3">Reverse transcriptase</fullName>
    </recommendedName>
</protein>
<proteinExistence type="predicted"/>
<dbReference type="Proteomes" id="UP001642487">
    <property type="component" value="Chromosome 4"/>
</dbReference>
<keyword evidence="2" id="KW-1185">Reference proteome</keyword>
<evidence type="ECO:0000313" key="2">
    <source>
        <dbReference type="Proteomes" id="UP001642487"/>
    </source>
</evidence>
<evidence type="ECO:0008006" key="3">
    <source>
        <dbReference type="Google" id="ProtNLM"/>
    </source>
</evidence>
<reference evidence="1 2" key="1">
    <citation type="submission" date="2024-03" db="EMBL/GenBank/DDBJ databases">
        <authorList>
            <person name="Gkanogiannis A."/>
            <person name="Becerra Lopez-Lavalle L."/>
        </authorList>
    </citation>
    <scope>NUCLEOTIDE SEQUENCE [LARGE SCALE GENOMIC DNA]</scope>
</reference>
<dbReference type="EMBL" id="OZ021738">
    <property type="protein sequence ID" value="CAK9319536.1"/>
    <property type="molecule type" value="Genomic_DNA"/>
</dbReference>
<accession>A0ABP0YKC4</accession>
<gene>
    <name evidence="1" type="ORF">CITCOLO1_LOCUS11544</name>
</gene>
<sequence>MIRFEGSWLKFQECRDIINCCWADQRKEGVVSFLNKIKNCLEKLGKWSQNRLKGSLKRAILKKEGEIKALLGLDRDEEDRVLHKAKLELEDLLEEEEIDCWSSADYWDRVLRKLSGTDRDTTAILLWDVPLVLGSWKINTDASWSKLKGAGGIGWVVRDSSASIILAGCEK</sequence>